<accession>A0A1F4S6E6</accession>
<gene>
    <name evidence="1" type="ORF">A2290_06780</name>
</gene>
<organism evidence="1 2">
    <name type="scientific">candidate division WOR-1 bacterium RIFOXYB2_FULL_36_35</name>
    <dbReference type="NCBI Taxonomy" id="1802578"/>
    <lineage>
        <taxon>Bacteria</taxon>
        <taxon>Bacillati</taxon>
        <taxon>Saganbacteria</taxon>
    </lineage>
</organism>
<evidence type="ECO:0000313" key="1">
    <source>
        <dbReference type="EMBL" id="OGC15937.1"/>
    </source>
</evidence>
<proteinExistence type="predicted"/>
<name>A0A1F4S6E6_UNCSA</name>
<protein>
    <submittedName>
        <fullName evidence="1">Uncharacterized protein</fullName>
    </submittedName>
</protein>
<dbReference type="AlphaFoldDB" id="A0A1F4S6E6"/>
<dbReference type="EMBL" id="MEUA01000016">
    <property type="protein sequence ID" value="OGC15937.1"/>
    <property type="molecule type" value="Genomic_DNA"/>
</dbReference>
<comment type="caution">
    <text evidence="1">The sequence shown here is derived from an EMBL/GenBank/DDBJ whole genome shotgun (WGS) entry which is preliminary data.</text>
</comment>
<evidence type="ECO:0000313" key="2">
    <source>
        <dbReference type="Proteomes" id="UP000177905"/>
    </source>
</evidence>
<reference evidence="1 2" key="1">
    <citation type="journal article" date="2016" name="Nat. Commun.">
        <title>Thousands of microbial genomes shed light on interconnected biogeochemical processes in an aquifer system.</title>
        <authorList>
            <person name="Anantharaman K."/>
            <person name="Brown C.T."/>
            <person name="Hug L.A."/>
            <person name="Sharon I."/>
            <person name="Castelle C.J."/>
            <person name="Probst A.J."/>
            <person name="Thomas B.C."/>
            <person name="Singh A."/>
            <person name="Wilkins M.J."/>
            <person name="Karaoz U."/>
            <person name="Brodie E.L."/>
            <person name="Williams K.H."/>
            <person name="Hubbard S.S."/>
            <person name="Banfield J.F."/>
        </authorList>
    </citation>
    <scope>NUCLEOTIDE SEQUENCE [LARGE SCALE GENOMIC DNA]</scope>
</reference>
<dbReference type="Proteomes" id="UP000177905">
    <property type="component" value="Unassembled WGS sequence"/>
</dbReference>
<sequence length="775" mass="89886">MSINSLYSTFFMQTDHVPDFLELKNTIQSLSEQKNNAKTRKSRRVIKRLLRDEKEKLKRALYQKELMYKHLYKEISRKTSYISKYAERAEIESIISSNGNKPLVIIFYDENAFYEPALDVPNNQQIDADLQAYLIYRDMGETIKSLNDSRLLDFAIFNMTTLNNLWPESRKYGAKNRFSTALFLNGEMVFICKGVPKTEEMRGIIADVEKKIHEDKKTVSAVDELKRESLSRKTTLDINNRGSSLYQFSDASKGASPDVVNNNSSALYEASDLIMDLKTFSSERFFHSAFNFEINGEGFYAVSSAYYPHSLEGLFAQTNIQSLSYGSTICKEAYMPTDDPRYNRKYDLYNSDGVIVGKLIPKENNLGLFDVYFFEEHDYGFHILQLGHFSLPRHKLYLSKGFKQTSSQFIEYNPTIGKYEPKTFYGMFVKIPGTNKATIYLKGIEPESSVVIKVTDLKGNIKKYEYSADEASYPLRIELFPGFNNKVEITMSDSLRNLAVSRESISDIFRSSFFVRKLQPGDKREMRLYDLIKTFAEPVAEDAEKIEFKFKAGFDPQSLQTLSESINFDLKIMEGAIKEEELVFMNIFNFLMQSAREGVSFRNIREGVEKLLPKHEIFFSDNDNTQESEPRFPNRGEVFYTNQDIAFIMNIFFRQDKNGKVTRRNVNLGKIERRLNLLRESRKKRLRDAYLKTIGKKQKAYKLLTDAWKDSIDYMNWGCLVFNGEEIMLNRRNVEAALESDFVPNEIKNKLRKLLNLTNPEDSNKSVITFEINTD</sequence>